<organism evidence="2 3">
    <name type="scientific">Diploptera punctata</name>
    <name type="common">Pacific beetle cockroach</name>
    <dbReference type="NCBI Taxonomy" id="6984"/>
    <lineage>
        <taxon>Eukaryota</taxon>
        <taxon>Metazoa</taxon>
        <taxon>Ecdysozoa</taxon>
        <taxon>Arthropoda</taxon>
        <taxon>Hexapoda</taxon>
        <taxon>Insecta</taxon>
        <taxon>Pterygota</taxon>
        <taxon>Neoptera</taxon>
        <taxon>Polyneoptera</taxon>
        <taxon>Dictyoptera</taxon>
        <taxon>Blattodea</taxon>
        <taxon>Blaberoidea</taxon>
        <taxon>Blaberidae</taxon>
        <taxon>Diplopterinae</taxon>
        <taxon>Diploptera</taxon>
    </lineage>
</organism>
<dbReference type="InterPro" id="IPR004119">
    <property type="entry name" value="EcKL"/>
</dbReference>
<keyword evidence="3" id="KW-1185">Reference proteome</keyword>
<comment type="caution">
    <text evidence="2">The sequence shown here is derived from an EMBL/GenBank/DDBJ whole genome shotgun (WGS) entry which is preliminary data.</text>
</comment>
<feature type="domain" description="CHK kinase-like" evidence="1">
    <location>
        <begin position="129"/>
        <end position="273"/>
    </location>
</feature>
<dbReference type="AlphaFoldDB" id="A0AAD7ZIN6"/>
<evidence type="ECO:0000313" key="3">
    <source>
        <dbReference type="Proteomes" id="UP001233999"/>
    </source>
</evidence>
<sequence length="274" mass="31470">MAEHPPEWLDTDFFEKALRSHRKGTNLKILSCEVGRATQPGDNFGSEMYRANLKIETNHEIEDTSLIIKCRIRGSELMNTPITSDAFVTEAKIYSEIHTLMINDELAKTIQPFAAKCFFTNTDTWHEAIMLEDLKKKGFRLAKVSLGLDLEHCLLVMRTIAQYHAASLALQSLFIKYPDSGMNQFLATSVRNLAQEVENWPGYEIYLDALKSLEPTVKNHLLEAVRIDEAGCNVLLHGDLWLNNIMFRYSEETGNVQDVRYVYIYFSFLFFPND</sequence>
<evidence type="ECO:0000313" key="2">
    <source>
        <dbReference type="EMBL" id="KAJ9581047.1"/>
    </source>
</evidence>
<dbReference type="SUPFAM" id="SSF56112">
    <property type="entry name" value="Protein kinase-like (PK-like)"/>
    <property type="match status" value="1"/>
</dbReference>
<evidence type="ECO:0000259" key="1">
    <source>
        <dbReference type="SMART" id="SM00587"/>
    </source>
</evidence>
<reference evidence="2" key="2">
    <citation type="submission" date="2023-05" db="EMBL/GenBank/DDBJ databases">
        <authorList>
            <person name="Fouks B."/>
        </authorList>
    </citation>
    <scope>NUCLEOTIDE SEQUENCE</scope>
    <source>
        <strain evidence="2">Stay&amp;Tobe</strain>
        <tissue evidence="2">Testes</tissue>
    </source>
</reference>
<reference evidence="2" key="1">
    <citation type="journal article" date="2023" name="IScience">
        <title>Live-bearing cockroach genome reveals convergent evolutionary mechanisms linked to viviparity in insects and beyond.</title>
        <authorList>
            <person name="Fouks B."/>
            <person name="Harrison M.C."/>
            <person name="Mikhailova A.A."/>
            <person name="Marchal E."/>
            <person name="English S."/>
            <person name="Carruthers M."/>
            <person name="Jennings E.C."/>
            <person name="Chiamaka E.L."/>
            <person name="Frigard R.A."/>
            <person name="Pippel M."/>
            <person name="Attardo G.M."/>
            <person name="Benoit J.B."/>
            <person name="Bornberg-Bauer E."/>
            <person name="Tobe S.S."/>
        </authorList>
    </citation>
    <scope>NUCLEOTIDE SEQUENCE</scope>
    <source>
        <strain evidence="2">Stay&amp;Tobe</strain>
    </source>
</reference>
<gene>
    <name evidence="2" type="ORF">L9F63_023771</name>
</gene>
<protein>
    <recommendedName>
        <fullName evidence="1">CHK kinase-like domain-containing protein</fullName>
    </recommendedName>
</protein>
<dbReference type="EMBL" id="JASPKZ010008049">
    <property type="protein sequence ID" value="KAJ9581047.1"/>
    <property type="molecule type" value="Genomic_DNA"/>
</dbReference>
<dbReference type="InterPro" id="IPR011009">
    <property type="entry name" value="Kinase-like_dom_sf"/>
</dbReference>
<dbReference type="Proteomes" id="UP001233999">
    <property type="component" value="Unassembled WGS sequence"/>
</dbReference>
<proteinExistence type="predicted"/>
<dbReference type="InterPro" id="IPR015897">
    <property type="entry name" value="CHK_kinase-like"/>
</dbReference>
<accession>A0AAD7ZIN6</accession>
<dbReference type="PANTHER" id="PTHR11012:SF56">
    <property type="entry name" value="CHK KINASE-LIKE DOMAIN-CONTAINING PROTEIN-RELATED"/>
    <property type="match status" value="1"/>
</dbReference>
<dbReference type="SMART" id="SM00587">
    <property type="entry name" value="CHK"/>
    <property type="match status" value="1"/>
</dbReference>
<name>A0AAD7ZIN6_DIPPU</name>
<dbReference type="Pfam" id="PF02958">
    <property type="entry name" value="EcKL"/>
    <property type="match status" value="1"/>
</dbReference>
<dbReference type="PANTHER" id="PTHR11012">
    <property type="entry name" value="PROTEIN KINASE-LIKE DOMAIN-CONTAINING"/>
    <property type="match status" value="1"/>
</dbReference>